<dbReference type="Proteomes" id="UP001597229">
    <property type="component" value="Unassembled WGS sequence"/>
</dbReference>
<evidence type="ECO:0000256" key="1">
    <source>
        <dbReference type="ARBA" id="ARBA00022723"/>
    </source>
</evidence>
<dbReference type="InterPro" id="IPR050197">
    <property type="entry name" value="Aldolase_class_II_sugar_metab"/>
</dbReference>
<dbReference type="Gene3D" id="3.40.225.10">
    <property type="entry name" value="Class II aldolase/adducin N-terminal domain"/>
    <property type="match status" value="1"/>
</dbReference>
<dbReference type="PANTHER" id="PTHR22789:SF0">
    <property type="entry name" value="3-OXO-TETRONATE 4-PHOSPHATE DECARBOXYLASE-RELATED"/>
    <property type="match status" value="1"/>
</dbReference>
<dbReference type="Pfam" id="PF00596">
    <property type="entry name" value="Aldolase_II"/>
    <property type="match status" value="1"/>
</dbReference>
<evidence type="ECO:0000256" key="2">
    <source>
        <dbReference type="ARBA" id="ARBA00023239"/>
    </source>
</evidence>
<evidence type="ECO:0000313" key="5">
    <source>
        <dbReference type="Proteomes" id="UP001597229"/>
    </source>
</evidence>
<dbReference type="InterPro" id="IPR036409">
    <property type="entry name" value="Aldolase_II/adducin_N_sf"/>
</dbReference>
<dbReference type="RefSeq" id="WP_367922064.1">
    <property type="nucleotide sequence ID" value="NZ_BAABAC010000051.1"/>
</dbReference>
<organism evidence="4 5">
    <name type="scientific">Nocardioides ginsengisoli</name>
    <dbReference type="NCBI Taxonomy" id="363868"/>
    <lineage>
        <taxon>Bacteria</taxon>
        <taxon>Bacillati</taxon>
        <taxon>Actinomycetota</taxon>
        <taxon>Actinomycetes</taxon>
        <taxon>Propionibacteriales</taxon>
        <taxon>Nocardioidaceae</taxon>
        <taxon>Nocardioides</taxon>
    </lineage>
</organism>
<dbReference type="PANTHER" id="PTHR22789">
    <property type="entry name" value="FUCULOSE PHOSPHATE ALDOLASE"/>
    <property type="match status" value="1"/>
</dbReference>
<feature type="domain" description="Class II aldolase/adducin N-terminal" evidence="3">
    <location>
        <begin position="6"/>
        <end position="179"/>
    </location>
</feature>
<dbReference type="SMART" id="SM01007">
    <property type="entry name" value="Aldolase_II"/>
    <property type="match status" value="1"/>
</dbReference>
<comment type="caution">
    <text evidence="4">The sequence shown here is derived from an EMBL/GenBank/DDBJ whole genome shotgun (WGS) entry which is preliminary data.</text>
</comment>
<reference evidence="5" key="1">
    <citation type="journal article" date="2019" name="Int. J. Syst. Evol. Microbiol.">
        <title>The Global Catalogue of Microorganisms (GCM) 10K type strain sequencing project: providing services to taxonomists for standard genome sequencing and annotation.</title>
        <authorList>
            <consortium name="The Broad Institute Genomics Platform"/>
            <consortium name="The Broad Institute Genome Sequencing Center for Infectious Disease"/>
            <person name="Wu L."/>
            <person name="Ma J."/>
        </authorList>
    </citation>
    <scope>NUCLEOTIDE SEQUENCE [LARGE SCALE GENOMIC DNA]</scope>
    <source>
        <strain evidence="5">CCUG 52478</strain>
    </source>
</reference>
<dbReference type="InterPro" id="IPR001303">
    <property type="entry name" value="Aldolase_II/adducin_N"/>
</dbReference>
<keyword evidence="1" id="KW-0479">Metal-binding</keyword>
<keyword evidence="2" id="KW-0456">Lyase</keyword>
<accession>A0ABW3VUF2</accession>
<dbReference type="SUPFAM" id="SSF53639">
    <property type="entry name" value="AraD/HMP-PK domain-like"/>
    <property type="match status" value="1"/>
</dbReference>
<evidence type="ECO:0000313" key="4">
    <source>
        <dbReference type="EMBL" id="MFD1246356.1"/>
    </source>
</evidence>
<keyword evidence="5" id="KW-1185">Reference proteome</keyword>
<proteinExistence type="predicted"/>
<sequence length="215" mass="21991">MTSLRAAVAAASRQLADAGLLVGTAGNVSAREGDLVAITATGVRLGACTEDDVTVVDLGGRVVTGSLAPTSEVALHLGVYADTPAGACVHTHAPFATAVACVLDVLPVLHYQQLTLGGEVRVAPYATFGTPELAAHVRAGLAGRSAVLMANHGSVTLGGSLDQAVENALLLEWLCQLHHRASALGTPRVLTEEQQADVVRVALERGYGATRKASE</sequence>
<name>A0ABW3VUF2_9ACTN</name>
<protein>
    <submittedName>
        <fullName evidence="4">Class II aldolase/adducin family protein</fullName>
    </submittedName>
</protein>
<dbReference type="EMBL" id="JBHTLX010000003">
    <property type="protein sequence ID" value="MFD1246356.1"/>
    <property type="molecule type" value="Genomic_DNA"/>
</dbReference>
<evidence type="ECO:0000259" key="3">
    <source>
        <dbReference type="SMART" id="SM01007"/>
    </source>
</evidence>
<gene>
    <name evidence="4" type="ORF">ACFQ3F_01010</name>
</gene>